<evidence type="ECO:0000256" key="2">
    <source>
        <dbReference type="ARBA" id="ARBA00008479"/>
    </source>
</evidence>
<keyword evidence="7" id="KW-1185">Reference proteome</keyword>
<proteinExistence type="inferred from homology"/>
<dbReference type="PANTHER" id="PTHR13243:SF1">
    <property type="entry name" value="NUCLEOLAR PROTEIN 16"/>
    <property type="match status" value="1"/>
</dbReference>
<organism evidence="6 7">
    <name type="scientific">Paramecium sonneborni</name>
    <dbReference type="NCBI Taxonomy" id="65129"/>
    <lineage>
        <taxon>Eukaryota</taxon>
        <taxon>Sar</taxon>
        <taxon>Alveolata</taxon>
        <taxon>Ciliophora</taxon>
        <taxon>Intramacronucleata</taxon>
        <taxon>Oligohymenophorea</taxon>
        <taxon>Peniculida</taxon>
        <taxon>Parameciidae</taxon>
        <taxon>Paramecium</taxon>
    </lineage>
</organism>
<dbReference type="InterPro" id="IPR019002">
    <property type="entry name" value="Ribosome_biogenesis_Nop16"/>
</dbReference>
<comment type="similarity">
    <text evidence="2">Belongs to the NOP16 family.</text>
</comment>
<dbReference type="AlphaFoldDB" id="A0A8S1QJY4"/>
<evidence type="ECO:0000256" key="4">
    <source>
        <dbReference type="ARBA" id="ARBA00023242"/>
    </source>
</evidence>
<protein>
    <recommendedName>
        <fullName evidence="3">Nucleolar protein 16</fullName>
    </recommendedName>
</protein>
<sequence length="170" mass="20421">MARRKTVKRAQKSHKHLFSRNKKITKTQKEQNKIPGWNKNISFTQNLTNLGMNIGFQINQKITNELKQKESAPEQQYIEAEEISIDQIKELQRQATQKLQPEEVEKKKNKVRMNIDDEWAIEALVKKYKQDWESMKRDHKLNTFQWTAIQCQKKYNDYIKRYGKCPKPQQ</sequence>
<dbReference type="PANTHER" id="PTHR13243">
    <property type="entry name" value="HSPC111 PROTEIN-RELATED"/>
    <property type="match status" value="1"/>
</dbReference>
<name>A0A8S1QJY4_9CILI</name>
<comment type="caution">
    <text evidence="6">The sequence shown here is derived from an EMBL/GenBank/DDBJ whole genome shotgun (WGS) entry which is preliminary data.</text>
</comment>
<evidence type="ECO:0000313" key="6">
    <source>
        <dbReference type="EMBL" id="CAD8115301.1"/>
    </source>
</evidence>
<dbReference type="EMBL" id="CAJJDN010000108">
    <property type="protein sequence ID" value="CAD8115299.1"/>
    <property type="molecule type" value="Genomic_DNA"/>
</dbReference>
<gene>
    <name evidence="5" type="ORF">PSON_ATCC_30995.1.T1080036</name>
    <name evidence="6" type="ORF">PSON_ATCC_30995.1.T1080037</name>
</gene>
<dbReference type="OrthoDB" id="285729at2759"/>
<reference evidence="6" key="1">
    <citation type="submission" date="2021-01" db="EMBL/GenBank/DDBJ databases">
        <authorList>
            <consortium name="Genoscope - CEA"/>
            <person name="William W."/>
        </authorList>
    </citation>
    <scope>NUCLEOTIDE SEQUENCE</scope>
</reference>
<dbReference type="Pfam" id="PF09420">
    <property type="entry name" value="Nop16"/>
    <property type="match status" value="1"/>
</dbReference>
<dbReference type="EMBL" id="CAJJDN010000108">
    <property type="protein sequence ID" value="CAD8115301.1"/>
    <property type="molecule type" value="Genomic_DNA"/>
</dbReference>
<evidence type="ECO:0000256" key="1">
    <source>
        <dbReference type="ARBA" id="ARBA00004604"/>
    </source>
</evidence>
<keyword evidence="4" id="KW-0539">Nucleus</keyword>
<evidence type="ECO:0000313" key="7">
    <source>
        <dbReference type="Proteomes" id="UP000692954"/>
    </source>
</evidence>
<dbReference type="Proteomes" id="UP000692954">
    <property type="component" value="Unassembled WGS sequence"/>
</dbReference>
<evidence type="ECO:0000313" key="5">
    <source>
        <dbReference type="EMBL" id="CAD8115299.1"/>
    </source>
</evidence>
<comment type="subcellular location">
    <subcellularLocation>
        <location evidence="1">Nucleus</location>
        <location evidence="1">Nucleolus</location>
    </subcellularLocation>
</comment>
<dbReference type="GO" id="GO:0042273">
    <property type="term" value="P:ribosomal large subunit biogenesis"/>
    <property type="evidence" value="ECO:0007669"/>
    <property type="project" value="TreeGrafter"/>
</dbReference>
<evidence type="ECO:0000256" key="3">
    <source>
        <dbReference type="ARBA" id="ARBA00015522"/>
    </source>
</evidence>
<dbReference type="GO" id="GO:0005730">
    <property type="term" value="C:nucleolus"/>
    <property type="evidence" value="ECO:0007669"/>
    <property type="project" value="UniProtKB-SubCell"/>
</dbReference>
<accession>A0A8S1QJY4</accession>